<proteinExistence type="predicted"/>
<comment type="caution">
    <text evidence="2">The sequence shown here is derived from an EMBL/GenBank/DDBJ whole genome shotgun (WGS) entry which is preliminary data.</text>
</comment>
<protein>
    <submittedName>
        <fullName evidence="2">Uncharacterized protein</fullName>
    </submittedName>
</protein>
<keyword evidence="1" id="KW-1133">Transmembrane helix</keyword>
<evidence type="ECO:0000313" key="2">
    <source>
        <dbReference type="EMBL" id="GAG25911.1"/>
    </source>
</evidence>
<dbReference type="EMBL" id="BARS01032132">
    <property type="protein sequence ID" value="GAG25911.1"/>
    <property type="molecule type" value="Genomic_DNA"/>
</dbReference>
<dbReference type="AlphaFoldDB" id="X0XLT0"/>
<sequence length="140" mass="15444">TVLAFAHGVGIKVVEQSPFIKTESSYSGGEPLANAQALVFSPGDKETEFQRGRTDAYGFFVFIPDRAGDWRFEVDDEMGHRKEVVIPVTEAFLKGDDFGDQDDKTVVPAYIKIILGLSLIIGITGIFYGIKAKRILKSKK</sequence>
<feature type="non-terminal residue" evidence="2">
    <location>
        <position position="1"/>
    </location>
</feature>
<accession>X0XLT0</accession>
<gene>
    <name evidence="2" type="ORF">S01H1_49908</name>
</gene>
<keyword evidence="1" id="KW-0472">Membrane</keyword>
<feature type="transmembrane region" description="Helical" evidence="1">
    <location>
        <begin position="109"/>
        <end position="130"/>
    </location>
</feature>
<keyword evidence="1" id="KW-0812">Transmembrane</keyword>
<reference evidence="2" key="1">
    <citation type="journal article" date="2014" name="Front. Microbiol.">
        <title>High frequency of phylogenetically diverse reductive dehalogenase-homologous genes in deep subseafloor sedimentary metagenomes.</title>
        <authorList>
            <person name="Kawai M."/>
            <person name="Futagami T."/>
            <person name="Toyoda A."/>
            <person name="Takaki Y."/>
            <person name="Nishi S."/>
            <person name="Hori S."/>
            <person name="Arai W."/>
            <person name="Tsubouchi T."/>
            <person name="Morono Y."/>
            <person name="Uchiyama I."/>
            <person name="Ito T."/>
            <person name="Fujiyama A."/>
            <person name="Inagaki F."/>
            <person name="Takami H."/>
        </authorList>
    </citation>
    <scope>NUCLEOTIDE SEQUENCE</scope>
    <source>
        <strain evidence="2">Expedition CK06-06</strain>
    </source>
</reference>
<name>X0XLT0_9ZZZZ</name>
<organism evidence="2">
    <name type="scientific">marine sediment metagenome</name>
    <dbReference type="NCBI Taxonomy" id="412755"/>
    <lineage>
        <taxon>unclassified sequences</taxon>
        <taxon>metagenomes</taxon>
        <taxon>ecological metagenomes</taxon>
    </lineage>
</organism>
<evidence type="ECO:0000256" key="1">
    <source>
        <dbReference type="SAM" id="Phobius"/>
    </source>
</evidence>